<dbReference type="SUPFAM" id="SSF52540">
    <property type="entry name" value="P-loop containing nucleoside triphosphate hydrolases"/>
    <property type="match status" value="1"/>
</dbReference>
<proteinExistence type="predicted"/>
<feature type="compositionally biased region" description="Basic residues" evidence="1">
    <location>
        <begin position="48"/>
        <end position="64"/>
    </location>
</feature>
<evidence type="ECO:0000313" key="3">
    <source>
        <dbReference type="Proteomes" id="UP000270343"/>
    </source>
</evidence>
<evidence type="ECO:0000313" key="2">
    <source>
        <dbReference type="EMBL" id="RKN56956.1"/>
    </source>
</evidence>
<dbReference type="AlphaFoldDB" id="A0A3B0ABH7"/>
<feature type="compositionally biased region" description="Low complexity" evidence="1">
    <location>
        <begin position="31"/>
        <end position="45"/>
    </location>
</feature>
<evidence type="ECO:0000256" key="1">
    <source>
        <dbReference type="SAM" id="MobiDB-lite"/>
    </source>
</evidence>
<dbReference type="EMBL" id="RBAM01000051">
    <property type="protein sequence ID" value="RKN56956.1"/>
    <property type="molecule type" value="Genomic_DNA"/>
</dbReference>
<comment type="caution">
    <text evidence="2">The sequence shown here is derived from an EMBL/GenBank/DDBJ whole genome shotgun (WGS) entry which is preliminary data.</text>
</comment>
<feature type="compositionally biased region" description="Basic residues" evidence="1">
    <location>
        <begin position="12"/>
        <end position="30"/>
    </location>
</feature>
<gene>
    <name evidence="2" type="ORF">D7231_34455</name>
</gene>
<keyword evidence="3" id="KW-1185">Reference proteome</keyword>
<organism evidence="2 3">
    <name type="scientific">Streptomyces klenkii</name>
    <dbReference type="NCBI Taxonomy" id="1420899"/>
    <lineage>
        <taxon>Bacteria</taxon>
        <taxon>Bacillati</taxon>
        <taxon>Actinomycetota</taxon>
        <taxon>Actinomycetes</taxon>
        <taxon>Kitasatosporales</taxon>
        <taxon>Streptomycetaceae</taxon>
        <taxon>Streptomyces</taxon>
    </lineage>
</organism>
<reference evidence="2 3" key="1">
    <citation type="journal article" date="2015" name="Antonie Van Leeuwenhoek">
        <title>Streptomyces klenkii sp. nov., isolated from deep marine sediment.</title>
        <authorList>
            <person name="Veyisoglu A."/>
            <person name="Sahin N."/>
        </authorList>
    </citation>
    <scope>NUCLEOTIDE SEQUENCE [LARGE SCALE GENOMIC DNA]</scope>
    <source>
        <strain evidence="2 3">KCTC 29202</strain>
    </source>
</reference>
<sequence>MAVLGRRGAGGRPRRPHRPGHRPGTRRRPRPQSADRPPQAPAAAPCDRHRRHSGRRAARRRRPRPPLTQRTTQARPRRALSHVHPKENVLLSEVTGSRPGLDLAPGTLTVLVGPSLVGKSTFAVRQFPPTWRICLDVLRGAVADDEADQSATTVAAAVQDLLLDERLARGLRTVIDSTALLPHVRTKLLARARYYRRPTLALLFNQVSLEECQRRNAIRPRKVPPDILRWQHTLIPTAQELRAEGFDQVLTVAADATVHAAAPEAVAR</sequence>
<dbReference type="Gene3D" id="3.40.50.300">
    <property type="entry name" value="P-loop containing nucleotide triphosphate hydrolases"/>
    <property type="match status" value="1"/>
</dbReference>
<dbReference type="Proteomes" id="UP000270343">
    <property type="component" value="Unassembled WGS sequence"/>
</dbReference>
<name>A0A3B0ABH7_9ACTN</name>
<dbReference type="InterPro" id="IPR027417">
    <property type="entry name" value="P-loop_NTPase"/>
</dbReference>
<feature type="region of interest" description="Disordered" evidence="1">
    <location>
        <begin position="1"/>
        <end position="87"/>
    </location>
</feature>
<protein>
    <submittedName>
        <fullName evidence="2">Uncharacterized protein</fullName>
    </submittedName>
</protein>
<accession>A0A3B0ABH7</accession>
<dbReference type="Pfam" id="PF13671">
    <property type="entry name" value="AAA_33"/>
    <property type="match status" value="1"/>
</dbReference>